<feature type="region of interest" description="Disordered" evidence="16">
    <location>
        <begin position="296"/>
        <end position="410"/>
    </location>
</feature>
<evidence type="ECO:0000256" key="15">
    <source>
        <dbReference type="RuleBase" id="RU368018"/>
    </source>
</evidence>
<reference evidence="18 19" key="1">
    <citation type="submission" date="2024-02" db="EMBL/GenBank/DDBJ databases">
        <title>Discinaceae phylogenomics.</title>
        <authorList>
            <person name="Dirks A.C."/>
            <person name="James T.Y."/>
        </authorList>
    </citation>
    <scope>NUCLEOTIDE SEQUENCE [LARGE SCALE GENOMIC DNA]</scope>
    <source>
        <strain evidence="18 19">ACD0624</strain>
    </source>
</reference>
<evidence type="ECO:0000256" key="8">
    <source>
        <dbReference type="ARBA" id="ARBA00022763"/>
    </source>
</evidence>
<feature type="compositionally biased region" description="Gly residues" evidence="16">
    <location>
        <begin position="316"/>
        <end position="325"/>
    </location>
</feature>
<dbReference type="Gene3D" id="3.30.40.10">
    <property type="entry name" value="Zinc/RING finger domain, C3HC4 (zinc finger)"/>
    <property type="match status" value="1"/>
</dbReference>
<comment type="caution">
    <text evidence="18">The sequence shown here is derived from an EMBL/GenBank/DDBJ whole genome shotgun (WGS) entry which is preliminary data.</text>
</comment>
<keyword evidence="12 15" id="KW-0233">DNA recombination</keyword>
<evidence type="ECO:0000256" key="6">
    <source>
        <dbReference type="ARBA" id="ARBA00022679"/>
    </source>
</evidence>
<dbReference type="InterPro" id="IPR036388">
    <property type="entry name" value="WH-like_DNA-bd_sf"/>
</dbReference>
<dbReference type="InterPro" id="IPR014857">
    <property type="entry name" value="Nse1_RING_C4HC3-type"/>
</dbReference>
<dbReference type="CDD" id="cd16493">
    <property type="entry name" value="RING-CH-C4HC3_NSE1"/>
    <property type="match status" value="1"/>
</dbReference>
<comment type="subcellular location">
    <subcellularLocation>
        <location evidence="2 15">Nucleus</location>
    </subcellularLocation>
</comment>
<feature type="compositionally biased region" description="Basic and acidic residues" evidence="16">
    <location>
        <begin position="383"/>
        <end position="392"/>
    </location>
</feature>
<dbReference type="PANTHER" id="PTHR20973:SF0">
    <property type="entry name" value="NON-STRUCTURAL MAINTENANCE OF CHROMOSOMES ELEMENT 1 HOMOLOG"/>
    <property type="match status" value="1"/>
</dbReference>
<dbReference type="SUPFAM" id="SSF57850">
    <property type="entry name" value="RING/U-box"/>
    <property type="match status" value="1"/>
</dbReference>
<evidence type="ECO:0000256" key="12">
    <source>
        <dbReference type="ARBA" id="ARBA00023172"/>
    </source>
</evidence>
<evidence type="ECO:0000256" key="2">
    <source>
        <dbReference type="ARBA" id="ARBA00004123"/>
    </source>
</evidence>
<keyword evidence="6 15" id="KW-0808">Transferase</keyword>
<comment type="similarity">
    <text evidence="3 15">Belongs to the NSE1 family.</text>
</comment>
<keyword evidence="9 15" id="KW-0863">Zinc-finger</keyword>
<comment type="catalytic activity">
    <reaction evidence="1 15">
        <text>S-ubiquitinyl-[E2 ubiquitin-conjugating enzyme]-L-cysteine + [acceptor protein]-L-lysine = [E2 ubiquitin-conjugating enzyme]-L-cysteine + N(6)-ubiquitinyl-[acceptor protein]-L-lysine.</text>
        <dbReference type="EC" id="2.3.2.27"/>
    </reaction>
</comment>
<dbReference type="InterPro" id="IPR011513">
    <property type="entry name" value="Nse1"/>
</dbReference>
<keyword evidence="14 15" id="KW-0539">Nucleus</keyword>
<proteinExistence type="inferred from homology"/>
<dbReference type="PANTHER" id="PTHR20973">
    <property type="entry name" value="NON-SMC ELEMENT 1-RELATED"/>
    <property type="match status" value="1"/>
</dbReference>
<gene>
    <name evidence="18" type="ORF">Q9L58_005028</name>
</gene>
<dbReference type="Gene3D" id="1.10.10.10">
    <property type="entry name" value="Winged helix-like DNA-binding domain superfamily/Winged helix DNA-binding domain"/>
    <property type="match status" value="1"/>
</dbReference>
<accession>A0ABR3GJ93</accession>
<comment type="subunit">
    <text evidence="15">Component of the Smc5-Smc6 complex.</text>
</comment>
<keyword evidence="13 15" id="KW-0234">DNA repair</keyword>
<sequence>MSLIRKGYTDVNRAFLQAFMSRRALSMDDIRPILAAILSADNREQEVASEDINDRTIQSYIATANGEIHDFDLEIRSTMDQKKKTRVFALINTASDELVQIATTHTADEIAFFKRVLDEMFDTNNTQSAEIMAVTSFQALKLTKNPTARAGPTQASQGTQSATAAGLTIKGAEDCLDAFVAEGWLEKSPENWYSLSPRALMELTSYLTQTYNTPADDSENESESGTRSGAVIERIKNCHGCKEIITVGFRCQTKTCGFRLHELCATQYFRAQRGLKECPTCGATWTANDAVGEQAAKRRVSGAGSGGGRKVSSNNGPGGREGGGTVAQARPVGVREEEGKEEGEDEDEDEEGEEEGEEGEEDDDEEDDDDEDDDDNEDEDGAEKEGGGREMEQGEEEGGGERESEGSESD</sequence>
<evidence type="ECO:0000256" key="5">
    <source>
        <dbReference type="ARBA" id="ARBA00019422"/>
    </source>
</evidence>
<feature type="compositionally biased region" description="Basic and acidic residues" evidence="16">
    <location>
        <begin position="399"/>
        <end position="410"/>
    </location>
</feature>
<evidence type="ECO:0000256" key="1">
    <source>
        <dbReference type="ARBA" id="ARBA00000900"/>
    </source>
</evidence>
<dbReference type="InterPro" id="IPR016024">
    <property type="entry name" value="ARM-type_fold"/>
</dbReference>
<organism evidence="18 19">
    <name type="scientific">Discina gigas</name>
    <dbReference type="NCBI Taxonomy" id="1032678"/>
    <lineage>
        <taxon>Eukaryota</taxon>
        <taxon>Fungi</taxon>
        <taxon>Dikarya</taxon>
        <taxon>Ascomycota</taxon>
        <taxon>Pezizomycotina</taxon>
        <taxon>Pezizomycetes</taxon>
        <taxon>Pezizales</taxon>
        <taxon>Discinaceae</taxon>
        <taxon>Discina</taxon>
    </lineage>
</organism>
<dbReference type="Pfam" id="PF07574">
    <property type="entry name" value="SMC_Nse1"/>
    <property type="match status" value="1"/>
</dbReference>
<keyword evidence="11 15" id="KW-0862">Zinc</keyword>
<evidence type="ECO:0000256" key="13">
    <source>
        <dbReference type="ARBA" id="ARBA00023204"/>
    </source>
</evidence>
<evidence type="ECO:0000256" key="7">
    <source>
        <dbReference type="ARBA" id="ARBA00022723"/>
    </source>
</evidence>
<evidence type="ECO:0000259" key="17">
    <source>
        <dbReference type="Pfam" id="PF08746"/>
    </source>
</evidence>
<dbReference type="Gene3D" id="3.90.1150.220">
    <property type="match status" value="1"/>
</dbReference>
<evidence type="ECO:0000256" key="9">
    <source>
        <dbReference type="ARBA" id="ARBA00022771"/>
    </source>
</evidence>
<feature type="domain" description="Non-structural maintenance of chromosomes element 1 RING C4HC3-type" evidence="17">
    <location>
        <begin position="238"/>
        <end position="281"/>
    </location>
</feature>
<evidence type="ECO:0000313" key="18">
    <source>
        <dbReference type="EMBL" id="KAL0635999.1"/>
    </source>
</evidence>
<keyword evidence="8 15" id="KW-0227">DNA damage</keyword>
<evidence type="ECO:0000256" key="4">
    <source>
        <dbReference type="ARBA" id="ARBA00012483"/>
    </source>
</evidence>
<evidence type="ECO:0000256" key="11">
    <source>
        <dbReference type="ARBA" id="ARBA00022833"/>
    </source>
</evidence>
<dbReference type="EC" id="2.3.2.27" evidence="4 15"/>
<name>A0ABR3GJ93_9PEZI</name>
<dbReference type="SUPFAM" id="SSF48371">
    <property type="entry name" value="ARM repeat"/>
    <property type="match status" value="1"/>
</dbReference>
<keyword evidence="7 15" id="KW-0479">Metal-binding</keyword>
<evidence type="ECO:0000256" key="3">
    <source>
        <dbReference type="ARBA" id="ARBA00010258"/>
    </source>
</evidence>
<evidence type="ECO:0000256" key="16">
    <source>
        <dbReference type="SAM" id="MobiDB-lite"/>
    </source>
</evidence>
<keyword evidence="19" id="KW-1185">Reference proteome</keyword>
<protein>
    <recommendedName>
        <fullName evidence="5 15">Non-structural maintenance of chromosomes element 1 homolog</fullName>
        <ecNumber evidence="4 15">2.3.2.27</ecNumber>
    </recommendedName>
</protein>
<evidence type="ECO:0000313" key="19">
    <source>
        <dbReference type="Proteomes" id="UP001447188"/>
    </source>
</evidence>
<dbReference type="InterPro" id="IPR013083">
    <property type="entry name" value="Znf_RING/FYVE/PHD"/>
</dbReference>
<dbReference type="Proteomes" id="UP001447188">
    <property type="component" value="Unassembled WGS sequence"/>
</dbReference>
<feature type="compositionally biased region" description="Acidic residues" evidence="16">
    <location>
        <begin position="339"/>
        <end position="382"/>
    </location>
</feature>
<evidence type="ECO:0000256" key="14">
    <source>
        <dbReference type="ARBA" id="ARBA00023242"/>
    </source>
</evidence>
<keyword evidence="10 15" id="KW-0833">Ubl conjugation pathway</keyword>
<dbReference type="Pfam" id="PF08746">
    <property type="entry name" value="zf-RING-like"/>
    <property type="match status" value="1"/>
</dbReference>
<dbReference type="EMBL" id="JBBBZM010000058">
    <property type="protein sequence ID" value="KAL0635999.1"/>
    <property type="molecule type" value="Genomic_DNA"/>
</dbReference>
<comment type="function">
    <text evidence="15">Acts in a DNA repair pathway for removal of UV-induced DNA damage that is distinct from classical nucleotide excision repair and in repair of ionizing radiation damage. Functions in homologous recombination repair of DNA double strand breaks and in recovery of stalled replication forks.</text>
</comment>
<evidence type="ECO:0000256" key="10">
    <source>
        <dbReference type="ARBA" id="ARBA00022786"/>
    </source>
</evidence>